<reference evidence="1" key="1">
    <citation type="submission" date="2019-08" db="EMBL/GenBank/DDBJ databases">
        <title>Comparative genome analysis confer to the adaptation heavy metal polluted environment.</title>
        <authorList>
            <person name="Li Y."/>
        </authorList>
    </citation>
    <scope>NUCLEOTIDE SEQUENCE [LARGE SCALE GENOMIC DNA]</scope>
    <source>
        <strain evidence="1">P1</strain>
    </source>
</reference>
<dbReference type="EMBL" id="CP043450">
    <property type="protein sequence ID" value="QEM09084.1"/>
    <property type="molecule type" value="Genomic_DNA"/>
</dbReference>
<name>A0A5C1HTF6_9SPHI</name>
<keyword evidence="2" id="KW-1185">Reference proteome</keyword>
<dbReference type="Proteomes" id="UP000251402">
    <property type="component" value="Chromosome"/>
</dbReference>
<dbReference type="AlphaFoldDB" id="A0A5C1HTF6"/>
<sequence length="427" mass="49110">MMSQPHLHEIIASILKESEQPLTTTEIAAIIAKRRLWHRESDGQLPTPGQISARVSNYDHLFEKKDGRVVLKIEPNDVDRMFRLTWNTTGWQFPVKHKWRKSNQGKSSIAFENQYGFGGEEWLFNPRYLLDGYQYGFIRGASDLATEVTIIPKVWLFTFNQDTRERFIVGQINNLEVIKTNAGTMRIAEKLYKRYQDDITSELRDVDADENGLAYGLTPNVRFLLTGEELFEDMLPAPGLDGQQYNRFLPYIVDDELQVLIDGIQPEKGFTFIHGVARNSKQYERVTSPSIKVIKRIHSDISLALEQYLKPEFSRDNKNVSIEKTRFGDNIADAVLLHRAKEITILEIKTSGLARKNIREALGQLVDYGCWFSNLKIKKMIIVAPSLLSARETAYIQRIKSILNIPIGYWQYLPNAAKGQPQFKEII</sequence>
<dbReference type="OrthoDB" id="6402880at2"/>
<organism evidence="1 2">
    <name type="scientific">Mucilaginibacter rubeus</name>
    <dbReference type="NCBI Taxonomy" id="2027860"/>
    <lineage>
        <taxon>Bacteria</taxon>
        <taxon>Pseudomonadati</taxon>
        <taxon>Bacteroidota</taxon>
        <taxon>Sphingobacteriia</taxon>
        <taxon>Sphingobacteriales</taxon>
        <taxon>Sphingobacteriaceae</taxon>
        <taxon>Mucilaginibacter</taxon>
    </lineage>
</organism>
<accession>A0A5C1HTF6</accession>
<dbReference type="RefSeq" id="WP_146750004.1">
    <property type="nucleotide sequence ID" value="NZ_CP043450.1"/>
</dbReference>
<proteinExistence type="predicted"/>
<evidence type="ECO:0000313" key="2">
    <source>
        <dbReference type="Proteomes" id="UP000251402"/>
    </source>
</evidence>
<gene>
    <name evidence="1" type="ORF">DEO27_003315</name>
</gene>
<evidence type="ECO:0000313" key="1">
    <source>
        <dbReference type="EMBL" id="QEM09084.1"/>
    </source>
</evidence>
<dbReference type="KEGG" id="mrub:DEO27_003315"/>
<protein>
    <submittedName>
        <fullName evidence="1">Uncharacterized protein</fullName>
    </submittedName>
</protein>